<dbReference type="AlphaFoldDB" id="A0A380L1G4"/>
<dbReference type="PANTHER" id="PTHR34390:SF1">
    <property type="entry name" value="SUCCINATE TRANSPORTER SUBUNIT YJJB-RELATED"/>
    <property type="match status" value="1"/>
</dbReference>
<gene>
    <name evidence="10" type="ORF">NCTC13765_01795</name>
</gene>
<dbReference type="OrthoDB" id="9810047at2"/>
<dbReference type="GO" id="GO:0015744">
    <property type="term" value="P:succinate transport"/>
    <property type="evidence" value="ECO:0007669"/>
    <property type="project" value="TreeGrafter"/>
</dbReference>
<evidence type="ECO:0000256" key="6">
    <source>
        <dbReference type="ARBA" id="ARBA00023136"/>
    </source>
</evidence>
<dbReference type="STRING" id="1123307.GCA_000380065_01451"/>
<evidence type="ECO:0000256" key="8">
    <source>
        <dbReference type="SAM" id="Phobius"/>
    </source>
</evidence>
<evidence type="ECO:0000256" key="1">
    <source>
        <dbReference type="ARBA" id="ARBA00004651"/>
    </source>
</evidence>
<evidence type="ECO:0000256" key="3">
    <source>
        <dbReference type="ARBA" id="ARBA00022519"/>
    </source>
</evidence>
<feature type="transmembrane region" description="Helical" evidence="8">
    <location>
        <begin position="81"/>
        <end position="98"/>
    </location>
</feature>
<evidence type="ECO:0000313" key="10">
    <source>
        <dbReference type="EMBL" id="SUN77278.1"/>
    </source>
</evidence>
<dbReference type="InterPro" id="IPR024528">
    <property type="entry name" value="ThrE_2"/>
</dbReference>
<dbReference type="InterPro" id="IPR050539">
    <property type="entry name" value="ThrE_Dicarb/AminoAcid_Exp"/>
</dbReference>
<protein>
    <submittedName>
        <fullName evidence="10">Membrane protein</fullName>
    </submittedName>
</protein>
<name>A0A380L1G4_9STRE</name>
<evidence type="ECO:0000256" key="5">
    <source>
        <dbReference type="ARBA" id="ARBA00022989"/>
    </source>
</evidence>
<keyword evidence="11" id="KW-1185">Reference proteome</keyword>
<keyword evidence="5 8" id="KW-1133">Transmembrane helix</keyword>
<comment type="subcellular location">
    <subcellularLocation>
        <location evidence="1">Cell membrane</location>
        <topology evidence="1">Multi-pass membrane protein</topology>
    </subcellularLocation>
</comment>
<proteinExistence type="inferred from homology"/>
<organism evidence="10 11">
    <name type="scientific">Streptococcus massiliensis</name>
    <dbReference type="NCBI Taxonomy" id="313439"/>
    <lineage>
        <taxon>Bacteria</taxon>
        <taxon>Bacillati</taxon>
        <taxon>Bacillota</taxon>
        <taxon>Bacilli</taxon>
        <taxon>Lactobacillales</taxon>
        <taxon>Streptococcaceae</taxon>
        <taxon>Streptococcus</taxon>
    </lineage>
</organism>
<evidence type="ECO:0000256" key="2">
    <source>
        <dbReference type="ARBA" id="ARBA00022475"/>
    </source>
</evidence>
<keyword evidence="4 8" id="KW-0812">Transmembrane</keyword>
<dbReference type="Pfam" id="PF12821">
    <property type="entry name" value="ThrE_2"/>
    <property type="match status" value="1"/>
</dbReference>
<feature type="transmembrane region" description="Helical" evidence="8">
    <location>
        <begin position="31"/>
        <end position="48"/>
    </location>
</feature>
<keyword evidence="6 8" id="KW-0472">Membrane</keyword>
<evidence type="ECO:0000313" key="11">
    <source>
        <dbReference type="Proteomes" id="UP000254634"/>
    </source>
</evidence>
<dbReference type="Proteomes" id="UP000254634">
    <property type="component" value="Unassembled WGS sequence"/>
</dbReference>
<dbReference type="GO" id="GO:0005886">
    <property type="term" value="C:plasma membrane"/>
    <property type="evidence" value="ECO:0007669"/>
    <property type="project" value="UniProtKB-SubCell"/>
</dbReference>
<dbReference type="RefSeq" id="WP_018372161.1">
    <property type="nucleotide sequence ID" value="NZ_UHFR01000005.1"/>
</dbReference>
<feature type="transmembrane region" description="Helical" evidence="8">
    <location>
        <begin position="54"/>
        <end position="74"/>
    </location>
</feature>
<feature type="domain" description="Threonine/Serine exporter ThrE" evidence="9">
    <location>
        <begin position="9"/>
        <end position="132"/>
    </location>
</feature>
<reference evidence="10" key="1">
    <citation type="submission" date="2018-06" db="EMBL/GenBank/DDBJ databases">
        <authorList>
            <consortium name="Pathogen Informatics"/>
            <person name="Doyle S."/>
        </authorList>
    </citation>
    <scope>NUCLEOTIDE SEQUENCE [LARGE SCALE GENOMIC DNA]</scope>
    <source>
        <strain evidence="10">NCTC13765</strain>
    </source>
</reference>
<keyword evidence="3" id="KW-0997">Cell inner membrane</keyword>
<evidence type="ECO:0000256" key="7">
    <source>
        <dbReference type="ARBA" id="ARBA00034125"/>
    </source>
</evidence>
<dbReference type="PANTHER" id="PTHR34390">
    <property type="entry name" value="UPF0442 PROTEIN YJJB-RELATED"/>
    <property type="match status" value="1"/>
</dbReference>
<evidence type="ECO:0000256" key="4">
    <source>
        <dbReference type="ARBA" id="ARBA00022692"/>
    </source>
</evidence>
<evidence type="ECO:0000259" key="9">
    <source>
        <dbReference type="Pfam" id="PF12821"/>
    </source>
</evidence>
<keyword evidence="2" id="KW-1003">Cell membrane</keyword>
<feature type="transmembrane region" description="Helical" evidence="8">
    <location>
        <begin position="113"/>
        <end position="140"/>
    </location>
</feature>
<comment type="similarity">
    <text evidence="7">Belongs to the ThrE exporter (TC 2.A.79) family.</text>
</comment>
<dbReference type="EMBL" id="UHFR01000005">
    <property type="protein sequence ID" value="SUN77278.1"/>
    <property type="molecule type" value="Genomic_DNA"/>
</dbReference>
<accession>A0A380L1G4</accession>
<sequence>MNLAILLLQAISSFIAIWAFLIVLNIQKSMLIPASVIGMVTWMIYYVLKEPTNVIVATFIAAVVGSSISQIVSIKLRTPTIVFAIAILAPLVPGYLSYRTTTLFVNGNYSQAVVSAILVIILALAISIGMASGTIVLKLYRRNKRKNLK</sequence>
<feature type="transmembrane region" description="Helical" evidence="8">
    <location>
        <begin position="6"/>
        <end position="24"/>
    </location>
</feature>